<organism evidence="5 7">
    <name type="scientific">Medicago truncatula</name>
    <name type="common">Barrel medic</name>
    <name type="synonym">Medicago tribuloides</name>
    <dbReference type="NCBI Taxonomy" id="3880"/>
    <lineage>
        <taxon>Eukaryota</taxon>
        <taxon>Viridiplantae</taxon>
        <taxon>Streptophyta</taxon>
        <taxon>Embryophyta</taxon>
        <taxon>Tracheophyta</taxon>
        <taxon>Spermatophyta</taxon>
        <taxon>Magnoliopsida</taxon>
        <taxon>eudicotyledons</taxon>
        <taxon>Gunneridae</taxon>
        <taxon>Pentapetalae</taxon>
        <taxon>rosids</taxon>
        <taxon>fabids</taxon>
        <taxon>Fabales</taxon>
        <taxon>Fabaceae</taxon>
        <taxon>Papilionoideae</taxon>
        <taxon>50 kb inversion clade</taxon>
        <taxon>NPAAA clade</taxon>
        <taxon>Hologalegina</taxon>
        <taxon>IRL clade</taxon>
        <taxon>Trifolieae</taxon>
        <taxon>Medicago</taxon>
    </lineage>
</organism>
<dbReference type="OMA" id="GESNTHY"/>
<sequence length="156" mass="18188">MDECRDGLHYDPTLCHLFLMNNCLYIVQTTKNSELETILGGVMIQKHTTKVRQHHESYRRSSWNKVLDFLKLDNNVPMQPNEVAKSMKNNLKSFNMVFGEICKIRISIAKMFLPTYENFIEKFQSAPELGQHAEKYIKYGTEDIKARLGDLIQKNS</sequence>
<dbReference type="InterPro" id="IPR016159">
    <property type="entry name" value="Cullin_repeat-like_dom_sf"/>
</dbReference>
<reference evidence="5 7" key="1">
    <citation type="journal article" date="2011" name="Nature">
        <title>The Medicago genome provides insight into the evolution of rhizobial symbioses.</title>
        <authorList>
            <person name="Young N.D."/>
            <person name="Debelle F."/>
            <person name="Oldroyd G.E."/>
            <person name="Geurts R."/>
            <person name="Cannon S.B."/>
            <person name="Udvardi M.K."/>
            <person name="Benedito V.A."/>
            <person name="Mayer K.F."/>
            <person name="Gouzy J."/>
            <person name="Schoof H."/>
            <person name="Van de Peer Y."/>
            <person name="Proost S."/>
            <person name="Cook D.R."/>
            <person name="Meyers B.C."/>
            <person name="Spannagl M."/>
            <person name="Cheung F."/>
            <person name="De Mita S."/>
            <person name="Krishnakumar V."/>
            <person name="Gundlach H."/>
            <person name="Zhou S."/>
            <person name="Mudge J."/>
            <person name="Bharti A.K."/>
            <person name="Murray J.D."/>
            <person name="Naoumkina M.A."/>
            <person name="Rosen B."/>
            <person name="Silverstein K.A."/>
            <person name="Tang H."/>
            <person name="Rombauts S."/>
            <person name="Zhao P.X."/>
            <person name="Zhou P."/>
            <person name="Barbe V."/>
            <person name="Bardou P."/>
            <person name="Bechner M."/>
            <person name="Bellec A."/>
            <person name="Berger A."/>
            <person name="Berges H."/>
            <person name="Bidwell S."/>
            <person name="Bisseling T."/>
            <person name="Choisne N."/>
            <person name="Couloux A."/>
            <person name="Denny R."/>
            <person name="Deshpande S."/>
            <person name="Dai X."/>
            <person name="Doyle J.J."/>
            <person name="Dudez A.M."/>
            <person name="Farmer A.D."/>
            <person name="Fouteau S."/>
            <person name="Franken C."/>
            <person name="Gibelin C."/>
            <person name="Gish J."/>
            <person name="Goldstein S."/>
            <person name="Gonzalez A.J."/>
            <person name="Green P.J."/>
            <person name="Hallab A."/>
            <person name="Hartog M."/>
            <person name="Hua A."/>
            <person name="Humphray S.J."/>
            <person name="Jeong D.H."/>
            <person name="Jing Y."/>
            <person name="Jocker A."/>
            <person name="Kenton S.M."/>
            <person name="Kim D.J."/>
            <person name="Klee K."/>
            <person name="Lai H."/>
            <person name="Lang C."/>
            <person name="Lin S."/>
            <person name="Macmil S.L."/>
            <person name="Magdelenat G."/>
            <person name="Matthews L."/>
            <person name="McCorrison J."/>
            <person name="Monaghan E.L."/>
            <person name="Mun J.H."/>
            <person name="Najar F.Z."/>
            <person name="Nicholson C."/>
            <person name="Noirot C."/>
            <person name="O'Bleness M."/>
            <person name="Paule C.R."/>
            <person name="Poulain J."/>
            <person name="Prion F."/>
            <person name="Qin B."/>
            <person name="Qu C."/>
            <person name="Retzel E.F."/>
            <person name="Riddle C."/>
            <person name="Sallet E."/>
            <person name="Samain S."/>
            <person name="Samson N."/>
            <person name="Sanders I."/>
            <person name="Saurat O."/>
            <person name="Scarpelli C."/>
            <person name="Schiex T."/>
            <person name="Segurens B."/>
            <person name="Severin A.J."/>
            <person name="Sherrier D.J."/>
            <person name="Shi R."/>
            <person name="Sims S."/>
            <person name="Singer S.R."/>
            <person name="Sinharoy S."/>
            <person name="Sterck L."/>
            <person name="Viollet A."/>
            <person name="Wang B.B."/>
            <person name="Wang K."/>
            <person name="Wang M."/>
            <person name="Wang X."/>
            <person name="Warfsmann J."/>
            <person name="Weissenbach J."/>
            <person name="White D.D."/>
            <person name="White J.D."/>
            <person name="Wiley G.B."/>
            <person name="Wincker P."/>
            <person name="Xing Y."/>
            <person name="Yang L."/>
            <person name="Yao Z."/>
            <person name="Ying F."/>
            <person name="Zhai J."/>
            <person name="Zhou L."/>
            <person name="Zuber A."/>
            <person name="Denarie J."/>
            <person name="Dixon R.A."/>
            <person name="May G.D."/>
            <person name="Schwartz D.C."/>
            <person name="Rogers J."/>
            <person name="Quetier F."/>
            <person name="Town C.D."/>
            <person name="Roe B.A."/>
        </authorList>
    </citation>
    <scope>NUCLEOTIDE SEQUENCE [LARGE SCALE GENOMIC DNA]</scope>
    <source>
        <strain evidence="5">A17</strain>
        <strain evidence="6 7">cv. Jemalong A17</strain>
    </source>
</reference>
<dbReference type="GO" id="GO:0015031">
    <property type="term" value="P:protein transport"/>
    <property type="evidence" value="ECO:0007669"/>
    <property type="project" value="UniProtKB-KW"/>
</dbReference>
<evidence type="ECO:0000256" key="3">
    <source>
        <dbReference type="RuleBase" id="RU365026"/>
    </source>
</evidence>
<evidence type="ECO:0000256" key="1">
    <source>
        <dbReference type="ARBA" id="ARBA00006756"/>
    </source>
</evidence>
<evidence type="ECO:0000313" key="6">
    <source>
        <dbReference type="EnsemblPlants" id="AES98845"/>
    </source>
</evidence>
<dbReference type="Proteomes" id="UP000002051">
    <property type="component" value="Chromosome 5"/>
</dbReference>
<evidence type="ECO:0000313" key="7">
    <source>
        <dbReference type="Proteomes" id="UP000002051"/>
    </source>
</evidence>
<dbReference type="Pfam" id="PF03081">
    <property type="entry name" value="Exo70_C"/>
    <property type="match status" value="1"/>
</dbReference>
<protein>
    <recommendedName>
        <fullName evidence="3">Exocyst subunit Exo70 family protein</fullName>
    </recommendedName>
</protein>
<dbReference type="SUPFAM" id="SSF74788">
    <property type="entry name" value="Cullin repeat-like"/>
    <property type="match status" value="1"/>
</dbReference>
<dbReference type="PANTHER" id="PTHR12542">
    <property type="entry name" value="EXOCYST COMPLEX PROTEIN EXO70"/>
    <property type="match status" value="1"/>
</dbReference>
<feature type="domain" description="Exocyst complex subunit Exo70 C-terminal" evidence="4">
    <location>
        <begin position="9"/>
        <end position="149"/>
    </location>
</feature>
<dbReference type="PaxDb" id="3880-AES98845"/>
<dbReference type="HOGENOM" id="CLU_1689352_0_0_1"/>
<dbReference type="InterPro" id="IPR046364">
    <property type="entry name" value="Exo70_C"/>
</dbReference>
<dbReference type="AlphaFoldDB" id="G7JZR9"/>
<evidence type="ECO:0000313" key="5">
    <source>
        <dbReference type="EMBL" id="AES98845.1"/>
    </source>
</evidence>
<dbReference type="GO" id="GO:0005546">
    <property type="term" value="F:phosphatidylinositol-4,5-bisphosphate binding"/>
    <property type="evidence" value="ECO:0007669"/>
    <property type="project" value="InterPro"/>
</dbReference>
<accession>G7JZR9</accession>
<keyword evidence="7" id="KW-1185">Reference proteome</keyword>
<dbReference type="EnsemblPlants" id="AES98845">
    <property type="protein sequence ID" value="AES98845"/>
    <property type="gene ID" value="MTR_5g073490"/>
</dbReference>
<dbReference type="GO" id="GO:0000145">
    <property type="term" value="C:exocyst"/>
    <property type="evidence" value="ECO:0007669"/>
    <property type="project" value="InterPro"/>
</dbReference>
<reference evidence="6" key="3">
    <citation type="submission" date="2015-04" db="UniProtKB">
        <authorList>
            <consortium name="EnsemblPlants"/>
        </authorList>
    </citation>
    <scope>IDENTIFICATION</scope>
    <source>
        <strain evidence="6">cv. Jemalong A17</strain>
    </source>
</reference>
<dbReference type="STRING" id="3880.G7JZR9"/>
<keyword evidence="2 3" id="KW-0813">Transport</keyword>
<comment type="similarity">
    <text evidence="1 3">Belongs to the EXO70 family.</text>
</comment>
<reference evidence="5 7" key="2">
    <citation type="journal article" date="2014" name="BMC Genomics">
        <title>An improved genome release (version Mt4.0) for the model legume Medicago truncatula.</title>
        <authorList>
            <person name="Tang H."/>
            <person name="Krishnakumar V."/>
            <person name="Bidwell S."/>
            <person name="Rosen B."/>
            <person name="Chan A."/>
            <person name="Zhou S."/>
            <person name="Gentzbittel L."/>
            <person name="Childs K.L."/>
            <person name="Yandell M."/>
            <person name="Gundlach H."/>
            <person name="Mayer K.F."/>
            <person name="Schwartz D.C."/>
            <person name="Town C.D."/>
        </authorList>
    </citation>
    <scope>GENOME REANNOTATION</scope>
    <source>
        <strain evidence="6 7">cv. Jemalong A17</strain>
    </source>
</reference>
<dbReference type="Gene3D" id="1.20.1280.170">
    <property type="entry name" value="Exocyst complex component Exo70"/>
    <property type="match status" value="1"/>
</dbReference>
<dbReference type="EMBL" id="CM001221">
    <property type="protein sequence ID" value="AES98845.1"/>
    <property type="molecule type" value="Genomic_DNA"/>
</dbReference>
<dbReference type="PANTHER" id="PTHR12542:SF96">
    <property type="entry name" value="EXOCYST COMPLEX COMPONENT EXO70B1"/>
    <property type="match status" value="1"/>
</dbReference>
<dbReference type="InterPro" id="IPR004140">
    <property type="entry name" value="Exo70"/>
</dbReference>
<dbReference type="GO" id="GO:0006887">
    <property type="term" value="P:exocytosis"/>
    <property type="evidence" value="ECO:0007669"/>
    <property type="project" value="UniProtKB-KW"/>
</dbReference>
<comment type="function">
    <text evidence="3">Component of the exocyst complex.</text>
</comment>
<evidence type="ECO:0000259" key="4">
    <source>
        <dbReference type="Pfam" id="PF03081"/>
    </source>
</evidence>
<evidence type="ECO:0000256" key="2">
    <source>
        <dbReference type="ARBA" id="ARBA00022448"/>
    </source>
</evidence>
<keyword evidence="3" id="KW-0268">Exocytosis</keyword>
<keyword evidence="3" id="KW-0653">Protein transport</keyword>
<proteinExistence type="inferred from homology"/>
<gene>
    <name evidence="5" type="ordered locus">MTR_5g073490</name>
</gene>
<dbReference type="eggNOG" id="KOG2344">
    <property type="taxonomic scope" value="Eukaryota"/>
</dbReference>
<name>G7JZR9_MEDTR</name>